<reference evidence="4" key="1">
    <citation type="journal article" date="2019" name="Int. J. Syst. Evol. Microbiol.">
        <title>The Global Catalogue of Microorganisms (GCM) 10K type strain sequencing project: providing services to taxonomists for standard genome sequencing and annotation.</title>
        <authorList>
            <consortium name="The Broad Institute Genomics Platform"/>
            <consortium name="The Broad Institute Genome Sequencing Center for Infectious Disease"/>
            <person name="Wu L."/>
            <person name="Ma J."/>
        </authorList>
    </citation>
    <scope>NUCLEOTIDE SEQUENCE [LARGE SCALE GENOMIC DNA]</scope>
    <source>
        <strain evidence="4">CGMCC 4.1641</strain>
    </source>
</reference>
<evidence type="ECO:0000313" key="3">
    <source>
        <dbReference type="EMBL" id="MFC5146749.1"/>
    </source>
</evidence>
<evidence type="ECO:0000259" key="2">
    <source>
        <dbReference type="PROSITE" id="PS50112"/>
    </source>
</evidence>
<dbReference type="Proteomes" id="UP001596222">
    <property type="component" value="Unassembled WGS sequence"/>
</dbReference>
<proteinExistence type="predicted"/>
<feature type="region of interest" description="Disordered" evidence="1">
    <location>
        <begin position="37"/>
        <end position="76"/>
    </location>
</feature>
<dbReference type="EMBL" id="JBHSKJ010000010">
    <property type="protein sequence ID" value="MFC5146749.1"/>
    <property type="molecule type" value="Genomic_DNA"/>
</dbReference>
<dbReference type="InterPro" id="IPR000014">
    <property type="entry name" value="PAS"/>
</dbReference>
<dbReference type="SUPFAM" id="SSF55785">
    <property type="entry name" value="PYP-like sensor domain (PAS domain)"/>
    <property type="match status" value="1"/>
</dbReference>
<evidence type="ECO:0000313" key="4">
    <source>
        <dbReference type="Proteomes" id="UP001596222"/>
    </source>
</evidence>
<feature type="compositionally biased region" description="Low complexity" evidence="1">
    <location>
        <begin position="51"/>
        <end position="61"/>
    </location>
</feature>
<sequence>MDANSDPLSPTATVPVAAVDAEGTVTLWSPAARHALGHAPEEVIGRRPARRTPAAPGPAGAHTVRTLERRPHGPPP</sequence>
<accession>A0ABV9ZZB9</accession>
<protein>
    <submittedName>
        <fullName evidence="3">PAS domain-containing protein</fullName>
    </submittedName>
</protein>
<dbReference type="Gene3D" id="3.30.450.20">
    <property type="entry name" value="PAS domain"/>
    <property type="match status" value="1"/>
</dbReference>
<dbReference type="CDD" id="cd00130">
    <property type="entry name" value="PAS"/>
    <property type="match status" value="1"/>
</dbReference>
<dbReference type="RefSeq" id="WP_382043486.1">
    <property type="nucleotide sequence ID" value="NZ_JBHSKJ010000010.1"/>
</dbReference>
<name>A0ABV9ZZB9_9ACTN</name>
<comment type="caution">
    <text evidence="3">The sequence shown here is derived from an EMBL/GenBank/DDBJ whole genome shotgun (WGS) entry which is preliminary data.</text>
</comment>
<dbReference type="NCBIfam" id="TIGR00229">
    <property type="entry name" value="sensory_box"/>
    <property type="match status" value="1"/>
</dbReference>
<feature type="domain" description="PAS" evidence="2">
    <location>
        <begin position="11"/>
        <end position="46"/>
    </location>
</feature>
<dbReference type="Pfam" id="PF00989">
    <property type="entry name" value="PAS"/>
    <property type="match status" value="1"/>
</dbReference>
<dbReference type="InterPro" id="IPR035965">
    <property type="entry name" value="PAS-like_dom_sf"/>
</dbReference>
<dbReference type="InterPro" id="IPR013767">
    <property type="entry name" value="PAS_fold"/>
</dbReference>
<gene>
    <name evidence="3" type="ORF">ACFPP6_18925</name>
</gene>
<evidence type="ECO:0000256" key="1">
    <source>
        <dbReference type="SAM" id="MobiDB-lite"/>
    </source>
</evidence>
<dbReference type="PROSITE" id="PS50112">
    <property type="entry name" value="PAS"/>
    <property type="match status" value="1"/>
</dbReference>
<keyword evidence="4" id="KW-1185">Reference proteome</keyword>
<feature type="compositionally biased region" description="Basic and acidic residues" evidence="1">
    <location>
        <begin position="65"/>
        <end position="76"/>
    </location>
</feature>
<organism evidence="3 4">
    <name type="scientific">Streptomyces aureoversilis</name>
    <dbReference type="NCBI Taxonomy" id="67277"/>
    <lineage>
        <taxon>Bacteria</taxon>
        <taxon>Bacillati</taxon>
        <taxon>Actinomycetota</taxon>
        <taxon>Actinomycetes</taxon>
        <taxon>Kitasatosporales</taxon>
        <taxon>Streptomycetaceae</taxon>
        <taxon>Streptomyces</taxon>
    </lineage>
</organism>